<dbReference type="PANTHER" id="PTHR30026:SF21">
    <property type="entry name" value="SLR1270 PROTEIN"/>
    <property type="match status" value="1"/>
</dbReference>
<evidence type="ECO:0000256" key="3">
    <source>
        <dbReference type="ARBA" id="ARBA00022448"/>
    </source>
</evidence>
<sequence length="435" mass="47793">MKTKKTIGVAVAMMAILSVAPPVSATSLTLEEAVRIGVEEGIEVLKSAQDMDKSEAGKLVARSALFPSLSLGGKYKRQDEQHALAEEANSYGVSITATQPVYTGGKATALLKQSQAYETSVLEAVTDAKETVAYSVIRQFYDILHLRENVAAARDSMAFAESHLKEVVKKEVLGVANRFEVTRAEQQLSGYRTQLITAVNDLESAKIALFTTLRMDPESDVKIEGSLDFVPYVGDREGSLERAMANRPDLKASLSSLEIQRQEIQVAASGLRPKVDLKASYTWDDPKESDGTDDDDWEIALEVDVPILDRNVTKAQIMREKANLRQRELDLQKLREAIRSEVSQAWLNLETAKQAVESTSKDLELASESLRLAQVGYREGVSTQIDVLDAQASYTKARKEHAMAVSAYSVQVAALERTEGELVSHVLKENGGEDR</sequence>
<feature type="coiled-coil region" evidence="8">
    <location>
        <begin position="317"/>
        <end position="369"/>
    </location>
</feature>
<protein>
    <submittedName>
        <fullName evidence="10">TolC family protein</fullName>
    </submittedName>
</protein>
<dbReference type="Pfam" id="PF02321">
    <property type="entry name" value="OEP"/>
    <property type="match status" value="2"/>
</dbReference>
<reference evidence="10 11" key="1">
    <citation type="submission" date="2022-01" db="EMBL/GenBank/DDBJ databases">
        <title>Dethiosulfovibrio faecalis sp. nov., a novel proteolytic, non-sulfur-reducing bacterium isolated from a marine aquaculture solid waste bioreactor.</title>
        <authorList>
            <person name="Grabowski S."/>
            <person name="Apolinario E."/>
            <person name="Schneider N."/>
            <person name="Marshall C.W."/>
            <person name="Sowers K.R."/>
        </authorList>
    </citation>
    <scope>NUCLEOTIDE SEQUENCE [LARGE SCALE GENOMIC DNA]</scope>
    <source>
        <strain evidence="10 11">DSM 12537</strain>
    </source>
</reference>
<feature type="signal peptide" evidence="9">
    <location>
        <begin position="1"/>
        <end position="25"/>
    </location>
</feature>
<feature type="chain" id="PRO_5045955485" evidence="9">
    <location>
        <begin position="26"/>
        <end position="435"/>
    </location>
</feature>
<keyword evidence="4" id="KW-1134">Transmembrane beta strand</keyword>
<dbReference type="Proteomes" id="UP001200430">
    <property type="component" value="Unassembled WGS sequence"/>
</dbReference>
<evidence type="ECO:0000256" key="5">
    <source>
        <dbReference type="ARBA" id="ARBA00022692"/>
    </source>
</evidence>
<evidence type="ECO:0000256" key="7">
    <source>
        <dbReference type="ARBA" id="ARBA00023237"/>
    </source>
</evidence>
<name>A0ABS9ERL8_9BACT</name>
<keyword evidence="6" id="KW-0472">Membrane</keyword>
<keyword evidence="3" id="KW-0813">Transport</keyword>
<keyword evidence="8" id="KW-0175">Coiled coil</keyword>
<dbReference type="InterPro" id="IPR051906">
    <property type="entry name" value="TolC-like"/>
</dbReference>
<evidence type="ECO:0000256" key="4">
    <source>
        <dbReference type="ARBA" id="ARBA00022452"/>
    </source>
</evidence>
<keyword evidence="11" id="KW-1185">Reference proteome</keyword>
<comment type="caution">
    <text evidence="10">The sequence shown here is derived from an EMBL/GenBank/DDBJ whole genome shotgun (WGS) entry which is preliminary data.</text>
</comment>
<dbReference type="PANTHER" id="PTHR30026">
    <property type="entry name" value="OUTER MEMBRANE PROTEIN TOLC"/>
    <property type="match status" value="1"/>
</dbReference>
<evidence type="ECO:0000256" key="6">
    <source>
        <dbReference type="ARBA" id="ARBA00023136"/>
    </source>
</evidence>
<evidence type="ECO:0000256" key="8">
    <source>
        <dbReference type="SAM" id="Coils"/>
    </source>
</evidence>
<evidence type="ECO:0000313" key="10">
    <source>
        <dbReference type="EMBL" id="MCF4142787.1"/>
    </source>
</evidence>
<dbReference type="EMBL" id="JAKGUD010000008">
    <property type="protein sequence ID" value="MCF4142787.1"/>
    <property type="molecule type" value="Genomic_DNA"/>
</dbReference>
<keyword evidence="5" id="KW-0812">Transmembrane</keyword>
<keyword evidence="7" id="KW-0998">Cell outer membrane</keyword>
<accession>A0ABS9ERL8</accession>
<evidence type="ECO:0000256" key="2">
    <source>
        <dbReference type="ARBA" id="ARBA00007613"/>
    </source>
</evidence>
<organism evidence="10 11">
    <name type="scientific">Dethiosulfovibrio marinus</name>
    <dbReference type="NCBI Taxonomy" id="133532"/>
    <lineage>
        <taxon>Bacteria</taxon>
        <taxon>Thermotogati</taxon>
        <taxon>Synergistota</taxon>
        <taxon>Synergistia</taxon>
        <taxon>Synergistales</taxon>
        <taxon>Dethiosulfovibrionaceae</taxon>
        <taxon>Dethiosulfovibrio</taxon>
    </lineage>
</organism>
<dbReference type="RefSeq" id="WP_236099508.1">
    <property type="nucleotide sequence ID" value="NZ_JAKGUD010000008.1"/>
</dbReference>
<proteinExistence type="inferred from homology"/>
<gene>
    <name evidence="10" type="ORF">L2W38_08150</name>
</gene>
<evidence type="ECO:0000313" key="11">
    <source>
        <dbReference type="Proteomes" id="UP001200430"/>
    </source>
</evidence>
<dbReference type="SUPFAM" id="SSF56954">
    <property type="entry name" value="Outer membrane efflux proteins (OEP)"/>
    <property type="match status" value="1"/>
</dbReference>
<dbReference type="Gene3D" id="1.20.1600.10">
    <property type="entry name" value="Outer membrane efflux proteins (OEP)"/>
    <property type="match status" value="1"/>
</dbReference>
<dbReference type="InterPro" id="IPR003423">
    <property type="entry name" value="OMP_efflux"/>
</dbReference>
<comment type="subcellular location">
    <subcellularLocation>
        <location evidence="1">Cell outer membrane</location>
    </subcellularLocation>
</comment>
<evidence type="ECO:0000256" key="9">
    <source>
        <dbReference type="SAM" id="SignalP"/>
    </source>
</evidence>
<keyword evidence="9" id="KW-0732">Signal</keyword>
<evidence type="ECO:0000256" key="1">
    <source>
        <dbReference type="ARBA" id="ARBA00004442"/>
    </source>
</evidence>
<comment type="similarity">
    <text evidence="2">Belongs to the outer membrane factor (OMF) (TC 1.B.17) family.</text>
</comment>